<dbReference type="GO" id="GO:0046872">
    <property type="term" value="F:metal ion binding"/>
    <property type="evidence" value="ECO:0007669"/>
    <property type="project" value="UniProtKB-KW"/>
</dbReference>
<evidence type="ECO:0000256" key="6">
    <source>
        <dbReference type="RuleBase" id="RU003682"/>
    </source>
</evidence>
<keyword evidence="2 6" id="KW-0408">Iron</keyword>
<comment type="caution">
    <text evidence="8">The sequence shown here is derived from an EMBL/GenBank/DDBJ whole genome shotgun (WGS) entry which is preliminary data.</text>
</comment>
<evidence type="ECO:0000256" key="4">
    <source>
        <dbReference type="ARBA" id="ARBA00074102"/>
    </source>
</evidence>
<evidence type="ECO:0000256" key="3">
    <source>
        <dbReference type="ARBA" id="ARBA00054658"/>
    </source>
</evidence>
<reference evidence="8" key="1">
    <citation type="submission" date="2019-10" db="EMBL/GenBank/DDBJ databases">
        <authorList>
            <person name="Zhang R."/>
            <person name="Pan Y."/>
            <person name="Wang J."/>
            <person name="Ma R."/>
            <person name="Yu S."/>
        </authorList>
    </citation>
    <scope>NUCLEOTIDE SEQUENCE</scope>
    <source>
        <strain evidence="8">LA-IB0</strain>
        <tissue evidence="8">Leaf</tissue>
    </source>
</reference>
<dbReference type="Gene3D" id="2.60.120.330">
    <property type="entry name" value="B-lactam Antibiotic, Isopenicillin N Synthase, Chain"/>
    <property type="match status" value="1"/>
</dbReference>
<evidence type="ECO:0000313" key="9">
    <source>
        <dbReference type="Proteomes" id="UP000826271"/>
    </source>
</evidence>
<comment type="similarity">
    <text evidence="6">Belongs to the iron/ascorbate-dependent oxidoreductase family.</text>
</comment>
<dbReference type="GO" id="GO:0016706">
    <property type="term" value="F:2-oxoglutarate-dependent dioxygenase activity"/>
    <property type="evidence" value="ECO:0007669"/>
    <property type="project" value="UniProtKB-ARBA"/>
</dbReference>
<dbReference type="Proteomes" id="UP000826271">
    <property type="component" value="Unassembled WGS sequence"/>
</dbReference>
<evidence type="ECO:0000313" key="8">
    <source>
        <dbReference type="EMBL" id="KAG8367004.1"/>
    </source>
</evidence>
<dbReference type="AlphaFoldDB" id="A0AAV6W8Q3"/>
<keyword evidence="1 6" id="KW-0479">Metal-binding</keyword>
<dbReference type="InterPro" id="IPR044861">
    <property type="entry name" value="IPNS-like_FE2OG_OXY"/>
</dbReference>
<dbReference type="InterPro" id="IPR050231">
    <property type="entry name" value="Iron_ascorbate_oxido_reductase"/>
</dbReference>
<organism evidence="8 9">
    <name type="scientific">Buddleja alternifolia</name>
    <dbReference type="NCBI Taxonomy" id="168488"/>
    <lineage>
        <taxon>Eukaryota</taxon>
        <taxon>Viridiplantae</taxon>
        <taxon>Streptophyta</taxon>
        <taxon>Embryophyta</taxon>
        <taxon>Tracheophyta</taxon>
        <taxon>Spermatophyta</taxon>
        <taxon>Magnoliopsida</taxon>
        <taxon>eudicotyledons</taxon>
        <taxon>Gunneridae</taxon>
        <taxon>Pentapetalae</taxon>
        <taxon>asterids</taxon>
        <taxon>lamiids</taxon>
        <taxon>Lamiales</taxon>
        <taxon>Scrophulariaceae</taxon>
        <taxon>Buddlejeae</taxon>
        <taxon>Buddleja</taxon>
    </lineage>
</organism>
<dbReference type="Pfam" id="PF14226">
    <property type="entry name" value="DIOX_N"/>
    <property type="match status" value="1"/>
</dbReference>
<evidence type="ECO:0000259" key="7">
    <source>
        <dbReference type="PROSITE" id="PS51471"/>
    </source>
</evidence>
<dbReference type="InterPro" id="IPR005123">
    <property type="entry name" value="Oxoglu/Fe-dep_dioxygenase_dom"/>
</dbReference>
<feature type="domain" description="Fe2OG dioxygenase" evidence="7">
    <location>
        <begin position="146"/>
        <end position="249"/>
    </location>
</feature>
<protein>
    <recommendedName>
        <fullName evidence="4">2-oxoglutarate-dependent dioxygenase DAO</fullName>
    </recommendedName>
    <alternativeName>
        <fullName evidence="5">Protein DIOXYGENASE FOR AUXIN OXIDATION</fullName>
    </alternativeName>
</protein>
<dbReference type="InterPro" id="IPR026992">
    <property type="entry name" value="DIOX_N"/>
</dbReference>
<evidence type="ECO:0000256" key="5">
    <source>
        <dbReference type="ARBA" id="ARBA00076740"/>
    </source>
</evidence>
<evidence type="ECO:0000256" key="2">
    <source>
        <dbReference type="ARBA" id="ARBA00023004"/>
    </source>
</evidence>
<dbReference type="PROSITE" id="PS51471">
    <property type="entry name" value="FE2OG_OXY"/>
    <property type="match status" value="1"/>
</dbReference>
<proteinExistence type="inferred from homology"/>
<accession>A0AAV6W8Q3</accession>
<keyword evidence="9" id="KW-1185">Reference proteome</keyword>
<dbReference type="SUPFAM" id="SSF51197">
    <property type="entry name" value="Clavaminate synthase-like"/>
    <property type="match status" value="1"/>
</dbReference>
<dbReference type="InterPro" id="IPR027443">
    <property type="entry name" value="IPNS-like_sf"/>
</dbReference>
<name>A0AAV6W8Q3_9LAMI</name>
<gene>
    <name evidence="8" type="ORF">BUALT_Bualt16G0027300</name>
</gene>
<dbReference type="GO" id="GO:0002238">
    <property type="term" value="P:response to molecule of fungal origin"/>
    <property type="evidence" value="ECO:0007669"/>
    <property type="project" value="UniProtKB-ARBA"/>
</dbReference>
<comment type="function">
    <text evidence="3">2-oxoglutarate-dependent dioxygenase essential for auxin catabolism and maintenance of auxin homeostasis in reproductive organs. Catalyzes the irreversible oxidation of indole-3-acetic acid (IAA) to the biologically inactive 2-oxoindole-3-acetic acid (OxIAA).</text>
</comment>
<dbReference type="EMBL" id="WHWC01000016">
    <property type="protein sequence ID" value="KAG8367004.1"/>
    <property type="molecule type" value="Genomic_DNA"/>
</dbReference>
<evidence type="ECO:0000256" key="1">
    <source>
        <dbReference type="ARBA" id="ARBA00022723"/>
    </source>
</evidence>
<dbReference type="Pfam" id="PF03171">
    <property type="entry name" value="2OG-FeII_Oxy"/>
    <property type="match status" value="1"/>
</dbReference>
<dbReference type="GO" id="GO:0009805">
    <property type="term" value="P:coumarin biosynthetic process"/>
    <property type="evidence" value="ECO:0007669"/>
    <property type="project" value="UniProtKB-ARBA"/>
</dbReference>
<sequence length="299" mass="33394">MADSIPVIDLQDFPGNLTKLIKASEEWGCFRIVNFDSILPVSLMYEMKSVVASLLELPLEIKQRNVDVLAGSGYRIPGRINPIHEGLGLYDIASSQAVDAFCTQLDATPQQRDTITRYAQGVNELIKDMGRKLGEGLGLTDVPFGSWPSQFRINKYPFTPESIGSDGLRTHTDNGFLTIVQDDEQFGGLEVMRKSGEFVAVEPCPGTLLINFGDIATAWSNGRFYNVKHRVVCKQAGIRISIATFLLGPKEEVVEAPPELVTPENPRLYIPFKFEEFRNTRFYKHMNAGEALDLFRVES</sequence>
<dbReference type="FunFam" id="2.60.120.330:FF:000017">
    <property type="entry name" value="2-oxoglutarate-dependent dioxygenase DAO"/>
    <property type="match status" value="1"/>
</dbReference>
<keyword evidence="6" id="KW-0560">Oxidoreductase</keyword>
<dbReference type="PANTHER" id="PTHR47990">
    <property type="entry name" value="2-OXOGLUTARATE (2OG) AND FE(II)-DEPENDENT OXYGENASE SUPERFAMILY PROTEIN-RELATED"/>
    <property type="match status" value="1"/>
</dbReference>